<organism evidence="3 4">
    <name type="scientific">Methylobacterium cerastii</name>
    <dbReference type="NCBI Taxonomy" id="932741"/>
    <lineage>
        <taxon>Bacteria</taxon>
        <taxon>Pseudomonadati</taxon>
        <taxon>Pseudomonadota</taxon>
        <taxon>Alphaproteobacteria</taxon>
        <taxon>Hyphomicrobiales</taxon>
        <taxon>Methylobacteriaceae</taxon>
        <taxon>Methylobacterium</taxon>
    </lineage>
</organism>
<keyword evidence="1" id="KW-0238">DNA-binding</keyword>
<evidence type="ECO:0000256" key="1">
    <source>
        <dbReference type="ARBA" id="ARBA00023125"/>
    </source>
</evidence>
<dbReference type="Gene3D" id="1.10.443.10">
    <property type="entry name" value="Intergrase catalytic core"/>
    <property type="match status" value="1"/>
</dbReference>
<dbReference type="SUPFAM" id="SSF56349">
    <property type="entry name" value="DNA breaking-rejoining enzymes"/>
    <property type="match status" value="1"/>
</dbReference>
<dbReference type="InterPro" id="IPR011010">
    <property type="entry name" value="DNA_brk_join_enz"/>
</dbReference>
<evidence type="ECO:0008006" key="5">
    <source>
        <dbReference type="Google" id="ProtNLM"/>
    </source>
</evidence>
<dbReference type="EMBL" id="BPQG01000038">
    <property type="protein sequence ID" value="GJD44826.1"/>
    <property type="molecule type" value="Genomic_DNA"/>
</dbReference>
<accession>A0ABQ4QJA9</accession>
<evidence type="ECO:0000256" key="2">
    <source>
        <dbReference type="ARBA" id="ARBA00023172"/>
    </source>
</evidence>
<reference evidence="3 4" key="1">
    <citation type="journal article" date="2021" name="Front. Microbiol.">
        <title>Comprehensive Comparative Genomics and Phenotyping of Methylobacterium Species.</title>
        <authorList>
            <person name="Alessa O."/>
            <person name="Ogura Y."/>
            <person name="Fujitani Y."/>
            <person name="Takami H."/>
            <person name="Hayashi T."/>
            <person name="Sahin N."/>
            <person name="Tani A."/>
        </authorList>
    </citation>
    <scope>NUCLEOTIDE SEQUENCE [LARGE SCALE GENOMIC DNA]</scope>
    <source>
        <strain evidence="3 4">DSM 23679</strain>
    </source>
</reference>
<proteinExistence type="predicted"/>
<comment type="caution">
    <text evidence="3">The sequence shown here is derived from an EMBL/GenBank/DDBJ whole genome shotgun (WGS) entry which is preliminary data.</text>
</comment>
<keyword evidence="4" id="KW-1185">Reference proteome</keyword>
<sequence length="310" mass="34623">MTIEMPRPRPPFLLRETSRHGNVVWYVRRGAGPRIRLRAEYGSTAFWEEYRAAVDGRALVEPATPAPGAGTLKWLIERYMLHSAWTKDLSIATRGQRSGILKATVAIAGHEPVSAINKRSIQEGMERRREKPHGANNWLKTMRGLFAWAVEHGHATSDPTHAVKLLGGPNDRNGFHTWTEEEVARFEARWPLGTRERVALDVLLYTGLRRGDAARIGRPHLRNGVLRLATEKTSQDVSIRVLPALAATLAAGPVGDLTFIAGERGRPMTKESFGNWFREACRVPAFLAPPTACARRARGARRRRAPQRLS</sequence>
<protein>
    <recommendedName>
        <fullName evidence="5">Integrase family protein</fullName>
    </recommendedName>
</protein>
<dbReference type="Proteomes" id="UP001055117">
    <property type="component" value="Unassembled WGS sequence"/>
</dbReference>
<evidence type="ECO:0000313" key="4">
    <source>
        <dbReference type="Proteomes" id="UP001055117"/>
    </source>
</evidence>
<dbReference type="InterPro" id="IPR013762">
    <property type="entry name" value="Integrase-like_cat_sf"/>
</dbReference>
<evidence type="ECO:0000313" key="3">
    <source>
        <dbReference type="EMBL" id="GJD44826.1"/>
    </source>
</evidence>
<gene>
    <name evidence="3" type="ORF">AFCDBAGC_2695</name>
</gene>
<name>A0ABQ4QJA9_9HYPH</name>
<keyword evidence="2" id="KW-0233">DNA recombination</keyword>
<dbReference type="InterPro" id="IPR010998">
    <property type="entry name" value="Integrase_recombinase_N"/>
</dbReference>
<dbReference type="Gene3D" id="1.10.150.130">
    <property type="match status" value="1"/>
</dbReference>
<dbReference type="RefSeq" id="WP_238272307.1">
    <property type="nucleotide sequence ID" value="NZ_BPQG01000038.1"/>
</dbReference>